<evidence type="ECO:0000313" key="18">
    <source>
        <dbReference type="EMBL" id="EDW56338.1"/>
    </source>
</evidence>
<evidence type="ECO:0000256" key="2">
    <source>
        <dbReference type="ARBA" id="ARBA00004294"/>
    </source>
</evidence>
<evidence type="ECO:0000256" key="17">
    <source>
        <dbReference type="SAM" id="Phobius"/>
    </source>
</evidence>
<evidence type="ECO:0000256" key="15">
    <source>
        <dbReference type="ARBA" id="ARBA00039397"/>
    </source>
</evidence>
<keyword evidence="10 17" id="KW-1133">Transmembrane helix</keyword>
<keyword evidence="19" id="KW-1185">Reference proteome</keyword>
<protein>
    <recommendedName>
        <fullName evidence="15">Microsomal glutathione S-transferase 1</fullName>
        <ecNumber evidence="5">2.5.1.18</ecNumber>
    </recommendedName>
</protein>
<feature type="transmembrane region" description="Helical" evidence="17">
    <location>
        <begin position="17"/>
        <end position="41"/>
    </location>
</feature>
<dbReference type="GO" id="GO:0005789">
    <property type="term" value="C:endoplasmic reticulum membrane"/>
    <property type="evidence" value="ECO:0007669"/>
    <property type="project" value="UniProtKB-SubCell"/>
</dbReference>
<dbReference type="AlphaFoldDB" id="B4I6D2"/>
<dbReference type="Pfam" id="PF01124">
    <property type="entry name" value="MAPEG"/>
    <property type="match status" value="1"/>
</dbReference>
<evidence type="ECO:0000256" key="5">
    <source>
        <dbReference type="ARBA" id="ARBA00012452"/>
    </source>
</evidence>
<feature type="transmembrane region" description="Helical" evidence="17">
    <location>
        <begin position="61"/>
        <end position="81"/>
    </location>
</feature>
<accession>B4I6D2</accession>
<dbReference type="GO" id="GO:0004364">
    <property type="term" value="F:glutathione transferase activity"/>
    <property type="evidence" value="ECO:0007669"/>
    <property type="project" value="UniProtKB-EC"/>
</dbReference>
<feature type="transmembrane region" description="Helical" evidence="17">
    <location>
        <begin position="149"/>
        <end position="166"/>
    </location>
</feature>
<name>B4I6D2_DROSE</name>
<keyword evidence="13 17" id="KW-0472">Membrane</keyword>
<dbReference type="PANTHER" id="PTHR10689:SF6">
    <property type="entry name" value="MICROSOMAL GLUTATHIONE S-TRANSFERASE 1"/>
    <property type="match status" value="1"/>
</dbReference>
<evidence type="ECO:0000256" key="8">
    <source>
        <dbReference type="ARBA" id="ARBA00022787"/>
    </source>
</evidence>
<feature type="transmembrane region" description="Helical" evidence="17">
    <location>
        <begin position="173"/>
        <end position="194"/>
    </location>
</feature>
<dbReference type="Proteomes" id="UP000001292">
    <property type="component" value="Unassembled WGS sequence"/>
</dbReference>
<gene>
    <name evidence="18" type="primary">Dsec\GM23058</name>
    <name evidence="18" type="ORF">Dsec_GM23058</name>
</gene>
<evidence type="ECO:0000256" key="9">
    <source>
        <dbReference type="ARBA" id="ARBA00022824"/>
    </source>
</evidence>
<dbReference type="PhylomeDB" id="B4I6D2"/>
<proteinExistence type="inferred from homology"/>
<sequence length="195" mass="21775">MLNPELISLENQVFRCYLGWSAILILKIFAAGIYTGLMRFFTAMASPVELLSLSNPVFKSFTFWVGVLVIKMLLMSLLTAIQRFKTKTFANPEDLMSPKLKVKFDDPNVERVRRAHRNDLENILPFFAIGLLYVLTDPAAFLAINLFRAVGIARIVHTLVYAVVVVPQPSRALAFFVALGATVYMALQVIASAAF</sequence>
<evidence type="ECO:0000256" key="3">
    <source>
        <dbReference type="ARBA" id="ARBA00004477"/>
    </source>
</evidence>
<dbReference type="STRING" id="7238.B4I6D2"/>
<evidence type="ECO:0000256" key="7">
    <source>
        <dbReference type="ARBA" id="ARBA00022692"/>
    </source>
</evidence>
<keyword evidence="12" id="KW-0496">Mitochondrion</keyword>
<evidence type="ECO:0000313" key="19">
    <source>
        <dbReference type="Proteomes" id="UP000001292"/>
    </source>
</evidence>
<keyword evidence="7 17" id="KW-0812">Transmembrane</keyword>
<evidence type="ECO:0000256" key="1">
    <source>
        <dbReference type="ARBA" id="ARBA00003701"/>
    </source>
</evidence>
<evidence type="ECO:0000256" key="16">
    <source>
        <dbReference type="ARBA" id="ARBA00049385"/>
    </source>
</evidence>
<keyword evidence="8" id="KW-1000">Mitochondrion outer membrane</keyword>
<dbReference type="InterPro" id="IPR040162">
    <property type="entry name" value="MGST1-like"/>
</dbReference>
<evidence type="ECO:0000256" key="11">
    <source>
        <dbReference type="ARBA" id="ARBA00022990"/>
    </source>
</evidence>
<comment type="subunit">
    <text evidence="14">Homotrimer; The trimer binds only one molecule of glutathione.</text>
</comment>
<keyword evidence="6" id="KW-0808">Transferase</keyword>
<organism evidence="19">
    <name type="scientific">Drosophila sechellia</name>
    <name type="common">Fruit fly</name>
    <dbReference type="NCBI Taxonomy" id="7238"/>
    <lineage>
        <taxon>Eukaryota</taxon>
        <taxon>Metazoa</taxon>
        <taxon>Ecdysozoa</taxon>
        <taxon>Arthropoda</taxon>
        <taxon>Hexapoda</taxon>
        <taxon>Insecta</taxon>
        <taxon>Pterygota</taxon>
        <taxon>Neoptera</taxon>
        <taxon>Endopterygota</taxon>
        <taxon>Diptera</taxon>
        <taxon>Brachycera</taxon>
        <taxon>Muscomorpha</taxon>
        <taxon>Ephydroidea</taxon>
        <taxon>Drosophilidae</taxon>
        <taxon>Drosophila</taxon>
        <taxon>Sophophora</taxon>
    </lineage>
</organism>
<keyword evidence="11" id="KW-0007">Acetylation</keyword>
<dbReference type="Gene3D" id="1.20.120.550">
    <property type="entry name" value="Membrane associated eicosanoid/glutathione metabolism-like domain"/>
    <property type="match status" value="1"/>
</dbReference>
<comment type="similarity">
    <text evidence="4">Belongs to the MAPEG family.</text>
</comment>
<dbReference type="HOGENOM" id="CLU_105467_0_0_1"/>
<evidence type="ECO:0000256" key="14">
    <source>
        <dbReference type="ARBA" id="ARBA00038540"/>
    </source>
</evidence>
<comment type="subcellular location">
    <subcellularLocation>
        <location evidence="3">Endoplasmic reticulum membrane</location>
        <topology evidence="3">Multi-pass membrane protein</topology>
    </subcellularLocation>
    <subcellularLocation>
        <location evidence="2">Mitochondrion outer membrane</location>
    </subcellularLocation>
</comment>
<dbReference type="GO" id="GO:0005741">
    <property type="term" value="C:mitochondrial outer membrane"/>
    <property type="evidence" value="ECO:0007669"/>
    <property type="project" value="UniProtKB-SubCell"/>
</dbReference>
<reference evidence="18 19" key="1">
    <citation type="journal article" date="2007" name="Nature">
        <title>Evolution of genes and genomes on the Drosophila phylogeny.</title>
        <authorList>
            <consortium name="Drosophila 12 Genomes Consortium"/>
            <person name="Clark A.G."/>
            <person name="Eisen M.B."/>
            <person name="Smith D.R."/>
            <person name="Bergman C.M."/>
            <person name="Oliver B."/>
            <person name="Markow T.A."/>
            <person name="Kaufman T.C."/>
            <person name="Kellis M."/>
            <person name="Gelbart W."/>
            <person name="Iyer V.N."/>
            <person name="Pollard D.A."/>
            <person name="Sackton T.B."/>
            <person name="Larracuente A.M."/>
            <person name="Singh N.D."/>
            <person name="Abad J.P."/>
            <person name="Abt D.N."/>
            <person name="Adryan B."/>
            <person name="Aguade M."/>
            <person name="Akashi H."/>
            <person name="Anderson W.W."/>
            <person name="Aquadro C.F."/>
            <person name="Ardell D.H."/>
            <person name="Arguello R."/>
            <person name="Artieri C.G."/>
            <person name="Barbash D.A."/>
            <person name="Barker D."/>
            <person name="Barsanti P."/>
            <person name="Batterham P."/>
            <person name="Batzoglou S."/>
            <person name="Begun D."/>
            <person name="Bhutkar A."/>
            <person name="Blanco E."/>
            <person name="Bosak S.A."/>
            <person name="Bradley R.K."/>
            <person name="Brand A.D."/>
            <person name="Brent M.R."/>
            <person name="Brooks A.N."/>
            <person name="Brown R.H."/>
            <person name="Butlin R.K."/>
            <person name="Caggese C."/>
            <person name="Calvi B.R."/>
            <person name="Bernardo de Carvalho A."/>
            <person name="Caspi A."/>
            <person name="Castrezana S."/>
            <person name="Celniker S.E."/>
            <person name="Chang J.L."/>
            <person name="Chapple C."/>
            <person name="Chatterji S."/>
            <person name="Chinwalla A."/>
            <person name="Civetta A."/>
            <person name="Clifton S.W."/>
            <person name="Comeron J.M."/>
            <person name="Costello J.C."/>
            <person name="Coyne J.A."/>
            <person name="Daub J."/>
            <person name="David R.G."/>
            <person name="Delcher A.L."/>
            <person name="Delehaunty K."/>
            <person name="Do C.B."/>
            <person name="Ebling H."/>
            <person name="Edwards K."/>
            <person name="Eickbush T."/>
            <person name="Evans J.D."/>
            <person name="Filipski A."/>
            <person name="Findeiss S."/>
            <person name="Freyhult E."/>
            <person name="Fulton L."/>
            <person name="Fulton R."/>
            <person name="Garcia A.C."/>
            <person name="Gardiner A."/>
            <person name="Garfield D.A."/>
            <person name="Garvin B.E."/>
            <person name="Gibson G."/>
            <person name="Gilbert D."/>
            <person name="Gnerre S."/>
            <person name="Godfrey J."/>
            <person name="Good R."/>
            <person name="Gotea V."/>
            <person name="Gravely B."/>
            <person name="Greenberg A.J."/>
            <person name="Griffiths-Jones S."/>
            <person name="Gross S."/>
            <person name="Guigo R."/>
            <person name="Gustafson E.A."/>
            <person name="Haerty W."/>
            <person name="Hahn M.W."/>
            <person name="Halligan D.L."/>
            <person name="Halpern A.L."/>
            <person name="Halter G.M."/>
            <person name="Han M.V."/>
            <person name="Heger A."/>
            <person name="Hillier L."/>
            <person name="Hinrichs A.S."/>
            <person name="Holmes I."/>
            <person name="Hoskins R.A."/>
            <person name="Hubisz M.J."/>
            <person name="Hultmark D."/>
            <person name="Huntley M.A."/>
            <person name="Jaffe D.B."/>
            <person name="Jagadeeshan S."/>
            <person name="Jeck W.R."/>
            <person name="Johnson J."/>
            <person name="Jones C.D."/>
            <person name="Jordan W.C."/>
            <person name="Karpen G.H."/>
            <person name="Kataoka E."/>
            <person name="Keightley P.D."/>
            <person name="Kheradpour P."/>
            <person name="Kirkness E.F."/>
            <person name="Koerich L.B."/>
            <person name="Kristiansen K."/>
            <person name="Kudrna D."/>
            <person name="Kulathinal R.J."/>
            <person name="Kumar S."/>
            <person name="Kwok R."/>
            <person name="Lander E."/>
            <person name="Langley C.H."/>
            <person name="Lapoint R."/>
            <person name="Lazzaro B.P."/>
            <person name="Lee S.J."/>
            <person name="Levesque L."/>
            <person name="Li R."/>
            <person name="Lin C.F."/>
            <person name="Lin M.F."/>
            <person name="Lindblad-Toh K."/>
            <person name="Llopart A."/>
            <person name="Long M."/>
            <person name="Low L."/>
            <person name="Lozovsky E."/>
            <person name="Lu J."/>
            <person name="Luo M."/>
            <person name="Machado C.A."/>
            <person name="Makalowski W."/>
            <person name="Marzo M."/>
            <person name="Matsuda M."/>
            <person name="Matzkin L."/>
            <person name="McAllister B."/>
            <person name="McBride C.S."/>
            <person name="McKernan B."/>
            <person name="McKernan K."/>
            <person name="Mendez-Lago M."/>
            <person name="Minx P."/>
            <person name="Mollenhauer M.U."/>
            <person name="Montooth K."/>
            <person name="Mount S.M."/>
            <person name="Mu X."/>
            <person name="Myers E."/>
            <person name="Negre B."/>
            <person name="Newfeld S."/>
            <person name="Nielsen R."/>
            <person name="Noor M.A."/>
            <person name="O'Grady P."/>
            <person name="Pachter L."/>
            <person name="Papaceit M."/>
            <person name="Parisi M.J."/>
            <person name="Parisi M."/>
            <person name="Parts L."/>
            <person name="Pedersen J.S."/>
            <person name="Pesole G."/>
            <person name="Phillippy A.M."/>
            <person name="Ponting C.P."/>
            <person name="Pop M."/>
            <person name="Porcelli D."/>
            <person name="Powell J.R."/>
            <person name="Prohaska S."/>
            <person name="Pruitt K."/>
            <person name="Puig M."/>
            <person name="Quesneville H."/>
            <person name="Ram K.R."/>
            <person name="Rand D."/>
            <person name="Rasmussen M.D."/>
            <person name="Reed L.K."/>
            <person name="Reenan R."/>
            <person name="Reily A."/>
            <person name="Remington K.A."/>
            <person name="Rieger T.T."/>
            <person name="Ritchie M.G."/>
            <person name="Robin C."/>
            <person name="Rogers Y.H."/>
            <person name="Rohde C."/>
            <person name="Rozas J."/>
            <person name="Rubenfield M.J."/>
            <person name="Ruiz A."/>
            <person name="Russo S."/>
            <person name="Salzberg S.L."/>
            <person name="Sanchez-Gracia A."/>
            <person name="Saranga D.J."/>
            <person name="Sato H."/>
            <person name="Schaeffer S.W."/>
            <person name="Schatz M.C."/>
            <person name="Schlenke T."/>
            <person name="Schwartz R."/>
            <person name="Segarra C."/>
            <person name="Singh R.S."/>
            <person name="Sirot L."/>
            <person name="Sirota M."/>
            <person name="Sisneros N.B."/>
            <person name="Smith C.D."/>
            <person name="Smith T.F."/>
            <person name="Spieth J."/>
            <person name="Stage D.E."/>
            <person name="Stark A."/>
            <person name="Stephan W."/>
            <person name="Strausberg R.L."/>
            <person name="Strempel S."/>
            <person name="Sturgill D."/>
            <person name="Sutton G."/>
            <person name="Sutton G.G."/>
            <person name="Tao W."/>
            <person name="Teichmann S."/>
            <person name="Tobari Y.N."/>
            <person name="Tomimura Y."/>
            <person name="Tsolas J.M."/>
            <person name="Valente V.L."/>
            <person name="Venter E."/>
            <person name="Venter J.C."/>
            <person name="Vicario S."/>
            <person name="Vieira F.G."/>
            <person name="Vilella A.J."/>
            <person name="Villasante A."/>
            <person name="Walenz B."/>
            <person name="Wang J."/>
            <person name="Wasserman M."/>
            <person name="Watts T."/>
            <person name="Wilson D."/>
            <person name="Wilson R.K."/>
            <person name="Wing R.A."/>
            <person name="Wolfner M.F."/>
            <person name="Wong A."/>
            <person name="Wong G.K."/>
            <person name="Wu C.I."/>
            <person name="Wu G."/>
            <person name="Yamamoto D."/>
            <person name="Yang H.P."/>
            <person name="Yang S.P."/>
            <person name="Yorke J.A."/>
            <person name="Yoshida K."/>
            <person name="Zdobnov E."/>
            <person name="Zhang P."/>
            <person name="Zhang Y."/>
            <person name="Zimin A.V."/>
            <person name="Baldwin J."/>
            <person name="Abdouelleil A."/>
            <person name="Abdulkadir J."/>
            <person name="Abebe A."/>
            <person name="Abera B."/>
            <person name="Abreu J."/>
            <person name="Acer S.C."/>
            <person name="Aftuck L."/>
            <person name="Alexander A."/>
            <person name="An P."/>
            <person name="Anderson E."/>
            <person name="Anderson S."/>
            <person name="Arachi H."/>
            <person name="Azer M."/>
            <person name="Bachantsang P."/>
            <person name="Barry A."/>
            <person name="Bayul T."/>
            <person name="Berlin A."/>
            <person name="Bessette D."/>
            <person name="Bloom T."/>
            <person name="Blye J."/>
            <person name="Boguslavskiy L."/>
            <person name="Bonnet C."/>
            <person name="Boukhgalter B."/>
            <person name="Bourzgui I."/>
            <person name="Brown A."/>
            <person name="Cahill P."/>
            <person name="Channer S."/>
            <person name="Cheshatsang Y."/>
            <person name="Chuda L."/>
            <person name="Citroen M."/>
            <person name="Collymore A."/>
            <person name="Cooke P."/>
            <person name="Costello M."/>
            <person name="D'Aco K."/>
            <person name="Daza R."/>
            <person name="De Haan G."/>
            <person name="DeGray S."/>
            <person name="DeMaso C."/>
            <person name="Dhargay N."/>
            <person name="Dooley K."/>
            <person name="Dooley E."/>
            <person name="Doricent M."/>
            <person name="Dorje P."/>
            <person name="Dorjee K."/>
            <person name="Dupes A."/>
            <person name="Elong R."/>
            <person name="Falk J."/>
            <person name="Farina A."/>
            <person name="Faro S."/>
            <person name="Ferguson D."/>
            <person name="Fisher S."/>
            <person name="Foley C.D."/>
            <person name="Franke A."/>
            <person name="Friedrich D."/>
            <person name="Gadbois L."/>
            <person name="Gearin G."/>
            <person name="Gearin C.R."/>
            <person name="Giannoukos G."/>
            <person name="Goode T."/>
            <person name="Graham J."/>
            <person name="Grandbois E."/>
            <person name="Grewal S."/>
            <person name="Gyaltsen K."/>
            <person name="Hafez N."/>
            <person name="Hagos B."/>
            <person name="Hall J."/>
            <person name="Henson C."/>
            <person name="Hollinger A."/>
            <person name="Honan T."/>
            <person name="Huard M.D."/>
            <person name="Hughes L."/>
            <person name="Hurhula B."/>
            <person name="Husby M.E."/>
            <person name="Kamat A."/>
            <person name="Kanga B."/>
            <person name="Kashin S."/>
            <person name="Khazanovich D."/>
            <person name="Kisner P."/>
            <person name="Lance K."/>
            <person name="Lara M."/>
            <person name="Lee W."/>
            <person name="Lennon N."/>
            <person name="Letendre F."/>
            <person name="LeVine R."/>
            <person name="Lipovsky A."/>
            <person name="Liu X."/>
            <person name="Liu J."/>
            <person name="Liu S."/>
            <person name="Lokyitsang T."/>
            <person name="Lokyitsang Y."/>
            <person name="Lubonja R."/>
            <person name="Lui A."/>
            <person name="MacDonald P."/>
            <person name="Magnisalis V."/>
            <person name="Maru K."/>
            <person name="Matthews C."/>
            <person name="McCusker W."/>
            <person name="McDonough S."/>
            <person name="Mehta T."/>
            <person name="Meldrim J."/>
            <person name="Meneus L."/>
            <person name="Mihai O."/>
            <person name="Mihalev A."/>
            <person name="Mihova T."/>
            <person name="Mittelman R."/>
            <person name="Mlenga V."/>
            <person name="Montmayeur A."/>
            <person name="Mulrain L."/>
            <person name="Navidi A."/>
            <person name="Naylor J."/>
            <person name="Negash T."/>
            <person name="Nguyen T."/>
            <person name="Nguyen N."/>
            <person name="Nicol R."/>
            <person name="Norbu C."/>
            <person name="Norbu N."/>
            <person name="Novod N."/>
            <person name="O'Neill B."/>
            <person name="Osman S."/>
            <person name="Markiewicz E."/>
            <person name="Oyono O.L."/>
            <person name="Patti C."/>
            <person name="Phunkhang P."/>
            <person name="Pierre F."/>
            <person name="Priest M."/>
            <person name="Raghuraman S."/>
            <person name="Rege F."/>
            <person name="Reyes R."/>
            <person name="Rise C."/>
            <person name="Rogov P."/>
            <person name="Ross K."/>
            <person name="Ryan E."/>
            <person name="Settipalli S."/>
            <person name="Shea T."/>
            <person name="Sherpa N."/>
            <person name="Shi L."/>
            <person name="Shih D."/>
            <person name="Sparrow T."/>
            <person name="Spaulding J."/>
            <person name="Stalker J."/>
            <person name="Stange-Thomann N."/>
            <person name="Stavropoulos S."/>
            <person name="Stone C."/>
            <person name="Strader C."/>
            <person name="Tesfaye S."/>
            <person name="Thomson T."/>
            <person name="Thoulutsang Y."/>
            <person name="Thoulutsang D."/>
            <person name="Topham K."/>
            <person name="Topping I."/>
            <person name="Tsamla T."/>
            <person name="Vassiliev H."/>
            <person name="Vo A."/>
            <person name="Wangchuk T."/>
            <person name="Wangdi T."/>
            <person name="Weiand M."/>
            <person name="Wilkinson J."/>
            <person name="Wilson A."/>
            <person name="Yadav S."/>
            <person name="Young G."/>
            <person name="Yu Q."/>
            <person name="Zembek L."/>
            <person name="Zhong D."/>
            <person name="Zimmer A."/>
            <person name="Zwirko Z."/>
            <person name="Jaffe D.B."/>
            <person name="Alvarez P."/>
            <person name="Brockman W."/>
            <person name="Butler J."/>
            <person name="Chin C."/>
            <person name="Gnerre S."/>
            <person name="Grabherr M."/>
            <person name="Kleber M."/>
            <person name="Mauceli E."/>
            <person name="MacCallum I."/>
        </authorList>
    </citation>
    <scope>NUCLEOTIDE SEQUENCE [LARGE SCALE GENOMIC DNA]</scope>
    <source>
        <strain evidence="19">Rob3c / Tucson 14021-0248.25</strain>
    </source>
</reference>
<dbReference type="InterPro" id="IPR001129">
    <property type="entry name" value="Membr-assoc_MAPEG"/>
</dbReference>
<comment type="function">
    <text evidence="1">Conjugation of reduced glutathione to a wide number of exogenous and endogenous hydrophobic electrophiles.</text>
</comment>
<dbReference type="InterPro" id="IPR023352">
    <property type="entry name" value="MAPEG-like_dom_sf"/>
</dbReference>
<dbReference type="SUPFAM" id="SSF161084">
    <property type="entry name" value="MAPEG domain-like"/>
    <property type="match status" value="1"/>
</dbReference>
<dbReference type="FunFam" id="1.20.120.550:FF:000002">
    <property type="entry name" value="Microsomal glutathione S-transferase 1"/>
    <property type="match status" value="1"/>
</dbReference>
<dbReference type="EMBL" id="CH480823">
    <property type="protein sequence ID" value="EDW56338.1"/>
    <property type="molecule type" value="Genomic_DNA"/>
</dbReference>
<dbReference type="PANTHER" id="PTHR10689">
    <property type="entry name" value="MICROSOMAL GLUTATHIONE S-TRANSFERASE 1"/>
    <property type="match status" value="1"/>
</dbReference>
<evidence type="ECO:0000256" key="13">
    <source>
        <dbReference type="ARBA" id="ARBA00023136"/>
    </source>
</evidence>
<dbReference type="OMA" id="FTFWVGV"/>
<keyword evidence="9" id="KW-0256">Endoplasmic reticulum</keyword>
<evidence type="ECO:0000256" key="6">
    <source>
        <dbReference type="ARBA" id="ARBA00022679"/>
    </source>
</evidence>
<evidence type="ECO:0000256" key="12">
    <source>
        <dbReference type="ARBA" id="ARBA00023128"/>
    </source>
</evidence>
<evidence type="ECO:0000256" key="4">
    <source>
        <dbReference type="ARBA" id="ARBA00010459"/>
    </source>
</evidence>
<dbReference type="EC" id="2.5.1.18" evidence="5"/>
<evidence type="ECO:0000256" key="10">
    <source>
        <dbReference type="ARBA" id="ARBA00022989"/>
    </source>
</evidence>
<comment type="catalytic activity">
    <reaction evidence="16">
        <text>RX + glutathione = an S-substituted glutathione + a halide anion + H(+)</text>
        <dbReference type="Rhea" id="RHEA:16437"/>
        <dbReference type="ChEBI" id="CHEBI:15378"/>
        <dbReference type="ChEBI" id="CHEBI:16042"/>
        <dbReference type="ChEBI" id="CHEBI:17792"/>
        <dbReference type="ChEBI" id="CHEBI:57925"/>
        <dbReference type="ChEBI" id="CHEBI:90779"/>
        <dbReference type="EC" id="2.5.1.18"/>
    </reaction>
    <physiologicalReaction direction="left-to-right" evidence="16">
        <dbReference type="Rhea" id="RHEA:16438"/>
    </physiologicalReaction>
</comment>
<feature type="transmembrane region" description="Helical" evidence="17">
    <location>
        <begin position="123"/>
        <end position="143"/>
    </location>
</feature>